<feature type="region of interest" description="Disordered" evidence="6">
    <location>
        <begin position="310"/>
        <end position="332"/>
    </location>
</feature>
<dbReference type="PANTHER" id="PTHR43725">
    <property type="entry name" value="UDP-GLUCOSE 4-EPIMERASE"/>
    <property type="match status" value="1"/>
</dbReference>
<evidence type="ECO:0000259" key="7">
    <source>
        <dbReference type="Pfam" id="PF01370"/>
    </source>
</evidence>
<gene>
    <name evidence="8" type="ORF">C8J28_12930</name>
</gene>
<evidence type="ECO:0000256" key="6">
    <source>
        <dbReference type="SAM" id="MobiDB-lite"/>
    </source>
</evidence>
<keyword evidence="9" id="KW-1185">Reference proteome</keyword>
<dbReference type="InterPro" id="IPR036291">
    <property type="entry name" value="NAD(P)-bd_dom_sf"/>
</dbReference>
<dbReference type="OrthoDB" id="9801785at2"/>
<comment type="similarity">
    <text evidence="2">Belongs to the NAD(P)-dependent epimerase/dehydratase family.</text>
</comment>
<protein>
    <recommendedName>
        <fullName evidence="3">UDP-glucose 4-epimerase</fullName>
    </recommendedName>
    <alternativeName>
        <fullName evidence="5">Galactowaldenase</fullName>
    </alternativeName>
    <alternativeName>
        <fullName evidence="4">UDP-galactose 4-epimerase</fullName>
    </alternativeName>
</protein>
<dbReference type="Pfam" id="PF01370">
    <property type="entry name" value="Epimerase"/>
    <property type="match status" value="1"/>
</dbReference>
<dbReference type="RefSeq" id="WP_101342250.1">
    <property type="nucleotide sequence ID" value="NZ_CP183926.1"/>
</dbReference>
<evidence type="ECO:0000256" key="4">
    <source>
        <dbReference type="ARBA" id="ARBA00031367"/>
    </source>
</evidence>
<evidence type="ECO:0000256" key="2">
    <source>
        <dbReference type="ARBA" id="ARBA00007637"/>
    </source>
</evidence>
<feature type="compositionally biased region" description="Low complexity" evidence="6">
    <location>
        <begin position="319"/>
        <end position="332"/>
    </location>
</feature>
<evidence type="ECO:0000313" key="9">
    <source>
        <dbReference type="Proteomes" id="UP000244060"/>
    </source>
</evidence>
<dbReference type="Gene3D" id="3.40.50.720">
    <property type="entry name" value="NAD(P)-binding Rossmann-like Domain"/>
    <property type="match status" value="1"/>
</dbReference>
<evidence type="ECO:0000313" key="8">
    <source>
        <dbReference type="EMBL" id="PTR11136.1"/>
    </source>
</evidence>
<reference evidence="8 9" key="1">
    <citation type="submission" date="2018-04" db="EMBL/GenBank/DDBJ databases">
        <title>Genomic Encyclopedia of Type Strains, Phase III (KMG-III): the genomes of soil and plant-associated and newly described type strains.</title>
        <authorList>
            <person name="Whitman W."/>
        </authorList>
    </citation>
    <scope>NUCLEOTIDE SEQUENCE [LARGE SCALE GENOMIC DNA]</scope>
    <source>
        <strain evidence="8 9">KA25</strain>
    </source>
</reference>
<dbReference type="InterPro" id="IPR001509">
    <property type="entry name" value="Epimerase_deHydtase"/>
</dbReference>
<comment type="caution">
    <text evidence="8">The sequence shown here is derived from an EMBL/GenBank/DDBJ whole genome shotgun (WGS) entry which is preliminary data.</text>
</comment>
<dbReference type="Proteomes" id="UP000244060">
    <property type="component" value="Unassembled WGS sequence"/>
</dbReference>
<evidence type="ECO:0000256" key="5">
    <source>
        <dbReference type="ARBA" id="ARBA00033067"/>
    </source>
</evidence>
<dbReference type="SUPFAM" id="SSF51735">
    <property type="entry name" value="NAD(P)-binding Rossmann-fold domains"/>
    <property type="match status" value="1"/>
</dbReference>
<evidence type="ECO:0000256" key="3">
    <source>
        <dbReference type="ARBA" id="ARBA00018569"/>
    </source>
</evidence>
<dbReference type="CDD" id="cd05264">
    <property type="entry name" value="UDP_G4E_5_SDR_e"/>
    <property type="match status" value="1"/>
</dbReference>
<organism evidence="8 9">
    <name type="scientific">Cereibacter azotoformans</name>
    <dbReference type="NCBI Taxonomy" id="43057"/>
    <lineage>
        <taxon>Bacteria</taxon>
        <taxon>Pseudomonadati</taxon>
        <taxon>Pseudomonadota</taxon>
        <taxon>Alphaproteobacteria</taxon>
        <taxon>Rhodobacterales</taxon>
        <taxon>Paracoccaceae</taxon>
        <taxon>Cereibacter</taxon>
    </lineage>
</organism>
<proteinExistence type="inferred from homology"/>
<accession>A0A2T5JSH1</accession>
<evidence type="ECO:0000256" key="1">
    <source>
        <dbReference type="ARBA" id="ARBA00004947"/>
    </source>
</evidence>
<feature type="domain" description="NAD-dependent epimerase/dehydratase" evidence="7">
    <location>
        <begin position="4"/>
        <end position="227"/>
    </location>
</feature>
<comment type="pathway">
    <text evidence="1">Carbohydrate metabolism; galactose metabolism.</text>
</comment>
<dbReference type="AlphaFoldDB" id="A0A2T5JSH1"/>
<name>A0A2T5JSH1_9RHOB</name>
<dbReference type="EMBL" id="QAOT01000029">
    <property type="protein sequence ID" value="PTR11136.1"/>
    <property type="molecule type" value="Genomic_DNA"/>
</dbReference>
<dbReference type="PANTHER" id="PTHR43725:SF53">
    <property type="entry name" value="UDP-ARABINOSE 4-EPIMERASE 1"/>
    <property type="match status" value="1"/>
</dbReference>
<sequence>MKLLVIGGCGFIGSHVVDLLLQEEVRVRVFDRRPEAFRAPLPAVDYVMGDYTDPTQLFEAVRDVDAVLHLASTTVPATANLNPVADIEGNLVATVRLLDVMRATGKRRLVFLSSGGTVYGVPEADPVPEDHPLRPISSYGIVKVAIENYIRMEQALHGIEPVILRASNPYGPRQSHAGIQGIIGTHLWRAARGEPVEVWGDGQVTRDFIHVRDLAELCVRALRSHTSGCFNAGSGTGTSVAEIVAGIDRTVRASGGPPVRPLCRPGRAFDVPRVVLDISRAREAFGWAPRIGLDEGLAESWRWVRTTEALQAGNEERPTTGPAAPARAGAMA</sequence>